<feature type="domain" description="DUF7036" evidence="3">
    <location>
        <begin position="216"/>
        <end position="305"/>
    </location>
</feature>
<evidence type="ECO:0000256" key="2">
    <source>
        <dbReference type="SAM" id="Phobius"/>
    </source>
</evidence>
<feature type="compositionally biased region" description="Low complexity" evidence="1">
    <location>
        <begin position="1"/>
        <end position="13"/>
    </location>
</feature>
<evidence type="ECO:0000313" key="4">
    <source>
        <dbReference type="EMBL" id="OAY39872.1"/>
    </source>
</evidence>
<keyword evidence="2" id="KW-0812">Transmembrane</keyword>
<reference evidence="5" key="1">
    <citation type="journal article" date="2016" name="Nat. Biotechnol.">
        <title>Sequencing wild and cultivated cassava and related species reveals extensive interspecific hybridization and genetic diversity.</title>
        <authorList>
            <person name="Bredeson J.V."/>
            <person name="Lyons J.B."/>
            <person name="Prochnik S.E."/>
            <person name="Wu G.A."/>
            <person name="Ha C.M."/>
            <person name="Edsinger-Gonzales E."/>
            <person name="Grimwood J."/>
            <person name="Schmutz J."/>
            <person name="Rabbi I.Y."/>
            <person name="Egesi C."/>
            <person name="Nauluvula P."/>
            <person name="Lebot V."/>
            <person name="Ndunguru J."/>
            <person name="Mkamilo G."/>
            <person name="Bart R.S."/>
            <person name="Setter T.L."/>
            <person name="Gleadow R.M."/>
            <person name="Kulakow P."/>
            <person name="Ferguson M.E."/>
            <person name="Rounsley S."/>
            <person name="Rokhsar D.S."/>
        </authorList>
    </citation>
    <scope>NUCLEOTIDE SEQUENCE [LARGE SCALE GENOMIC DNA]</scope>
    <source>
        <strain evidence="5">cv. AM560-2</strain>
    </source>
</reference>
<keyword evidence="5" id="KW-1185">Reference proteome</keyword>
<feature type="region of interest" description="Disordered" evidence="1">
    <location>
        <begin position="1"/>
        <end position="24"/>
    </location>
</feature>
<keyword evidence="2" id="KW-0472">Membrane</keyword>
<feature type="compositionally biased region" description="Pro residues" evidence="1">
    <location>
        <begin position="342"/>
        <end position="362"/>
    </location>
</feature>
<evidence type="ECO:0000313" key="5">
    <source>
        <dbReference type="Proteomes" id="UP000091857"/>
    </source>
</evidence>
<feature type="transmembrane region" description="Helical" evidence="2">
    <location>
        <begin position="43"/>
        <end position="66"/>
    </location>
</feature>
<evidence type="ECO:0000256" key="1">
    <source>
        <dbReference type="SAM" id="MobiDB-lite"/>
    </source>
</evidence>
<feature type="domain" description="DUF7036" evidence="3">
    <location>
        <begin position="92"/>
        <end position="182"/>
    </location>
</feature>
<gene>
    <name evidence="4" type="ORF">MANES_10G129700v8</name>
</gene>
<protein>
    <recommendedName>
        <fullName evidence="3">DUF7036 domain-containing protein</fullName>
    </recommendedName>
</protein>
<accession>A0A2C9V5R6</accession>
<proteinExistence type="predicted"/>
<dbReference type="PANTHER" id="PTHR33826:SF4">
    <property type="entry name" value="F20B24.21"/>
    <property type="match status" value="1"/>
</dbReference>
<feature type="compositionally biased region" description="Polar residues" evidence="1">
    <location>
        <begin position="381"/>
        <end position="392"/>
    </location>
</feature>
<feature type="compositionally biased region" description="Low complexity" evidence="1">
    <location>
        <begin position="397"/>
        <end position="415"/>
    </location>
</feature>
<comment type="caution">
    <text evidence="4">The sequence shown here is derived from an EMBL/GenBank/DDBJ whole genome shotgun (WGS) entry which is preliminary data.</text>
</comment>
<dbReference type="PANTHER" id="PTHR33826">
    <property type="entry name" value="F20B24.21"/>
    <property type="match status" value="1"/>
</dbReference>
<feature type="region of interest" description="Disordered" evidence="1">
    <location>
        <begin position="319"/>
        <end position="459"/>
    </location>
</feature>
<dbReference type="Gramene" id="Manes.10G129700.1.v8.1">
    <property type="protein sequence ID" value="Manes.10G129700.1.v8.1.CDS"/>
    <property type="gene ID" value="Manes.10G129700.v8.1"/>
</dbReference>
<name>A0A2C9V5R6_MANES</name>
<dbReference type="STRING" id="3983.A0A2C9V5R6"/>
<organism evidence="4 5">
    <name type="scientific">Manihot esculenta</name>
    <name type="common">Cassava</name>
    <name type="synonym">Jatropha manihot</name>
    <dbReference type="NCBI Taxonomy" id="3983"/>
    <lineage>
        <taxon>Eukaryota</taxon>
        <taxon>Viridiplantae</taxon>
        <taxon>Streptophyta</taxon>
        <taxon>Embryophyta</taxon>
        <taxon>Tracheophyta</taxon>
        <taxon>Spermatophyta</taxon>
        <taxon>Magnoliopsida</taxon>
        <taxon>eudicotyledons</taxon>
        <taxon>Gunneridae</taxon>
        <taxon>Pentapetalae</taxon>
        <taxon>rosids</taxon>
        <taxon>fabids</taxon>
        <taxon>Malpighiales</taxon>
        <taxon>Euphorbiaceae</taxon>
        <taxon>Crotonoideae</taxon>
        <taxon>Manihoteae</taxon>
        <taxon>Manihot</taxon>
    </lineage>
</organism>
<dbReference type="AlphaFoldDB" id="A0A2C9V5R6"/>
<dbReference type="InterPro" id="IPR055464">
    <property type="entry name" value="DUF7036"/>
</dbReference>
<evidence type="ECO:0000259" key="3">
    <source>
        <dbReference type="Pfam" id="PF23041"/>
    </source>
</evidence>
<dbReference type="EMBL" id="CM004396">
    <property type="protein sequence ID" value="OAY39872.1"/>
    <property type="molecule type" value="Genomic_DNA"/>
</dbReference>
<keyword evidence="2" id="KW-1133">Transmembrane helix</keyword>
<sequence>MGKELQQNLQQQQSHESRNREGGSSGLFCERCSMGLSIIYKEFSFRCFLVLILSLSLLVSGIFWILPPRTSKLDGFDAKDEIKLRATVQAFFRLQKPVSQLVPHIGKLEYDINDEIGVPNAKVVILSMHQSGASNWTNVVFGVLSDSTNVPINQVSLSVLRSSLIEVFLQDSNLTVTTSIFGQPSMFEILKFPGGITVIPVPYASFWQRPQTLFRFILINSLAEVLDNLTELRDQLKFGLQLRPYENIVVQMTNAAGSTVNPPVTVEASVISDLGGLLPQRLKQLAQMITDSPSKNLGLNNSVFGKVKSVVLSSYLKGTLHAKPPTPSPAPSPELSEYAEPPMSPCPTFSPSPVPASSPPPSDDIHSHATSPKCGLHHSLPSVNSPAPSTVTPDPPHSCGHHGSPISSISSPSHSNRSPYLRSVDPPSQLPPSLSPLPQVSYGSMPRKGSASQLLAPSPSSVAVRPSYKEIWWLGFSGLLIFHLLCCSH</sequence>
<feature type="compositionally biased region" description="Low complexity" evidence="1">
    <location>
        <begin position="450"/>
        <end position="459"/>
    </location>
</feature>
<dbReference type="Proteomes" id="UP000091857">
    <property type="component" value="Chromosome 10"/>
</dbReference>
<dbReference type="OrthoDB" id="611787at2759"/>
<dbReference type="Pfam" id="PF23041">
    <property type="entry name" value="DUF7036"/>
    <property type="match status" value="2"/>
</dbReference>